<keyword evidence="3" id="KW-1185">Reference proteome</keyword>
<feature type="domain" description="Aminoglycoside phosphotransferase" evidence="1">
    <location>
        <begin position="94"/>
        <end position="258"/>
    </location>
</feature>
<organism evidence="2 3">
    <name type="scientific">Talaromyces atroroseus</name>
    <dbReference type="NCBI Taxonomy" id="1441469"/>
    <lineage>
        <taxon>Eukaryota</taxon>
        <taxon>Fungi</taxon>
        <taxon>Dikarya</taxon>
        <taxon>Ascomycota</taxon>
        <taxon>Pezizomycotina</taxon>
        <taxon>Eurotiomycetes</taxon>
        <taxon>Eurotiomycetidae</taxon>
        <taxon>Eurotiales</taxon>
        <taxon>Trichocomaceae</taxon>
        <taxon>Talaromyces</taxon>
        <taxon>Talaromyces sect. Trachyspermi</taxon>
    </lineage>
</organism>
<dbReference type="EMBL" id="LFMY01000007">
    <property type="protein sequence ID" value="OKL59617.1"/>
    <property type="molecule type" value="Genomic_DNA"/>
</dbReference>
<dbReference type="Proteomes" id="UP000214365">
    <property type="component" value="Unassembled WGS sequence"/>
</dbReference>
<sequence length="307" mass="34890">MIAGSQCEPAATDRNDPISLPLPHCPVHATDHSDLPESSFFKERRAPALPTPAEIRAVGKKLGDSRATDFDRPSPVMFPSLGMIVKYGANVTVVEAQTQMVVYKHLKGQVPVPEVFEWTEDQRFIYMPLIEGETLQERWSGMDEDERQDVCEELKHMAKAWRSLQEDRYDSSIGKQPLNEIFLGSHSNLAGPLEGPNAVQQFQDGCGMEIKEEVPIVFTHDDFVSPDILLTPGPNPKVAAVIDWGQAGWYPAYWEYCKARRVKLNPELFNDAIQEEWHMKYLPLILDPMDNELIYFPWLYFVLSKGI</sequence>
<dbReference type="OrthoDB" id="2906425at2759"/>
<proteinExistence type="predicted"/>
<evidence type="ECO:0000259" key="1">
    <source>
        <dbReference type="Pfam" id="PF01636"/>
    </source>
</evidence>
<evidence type="ECO:0000313" key="2">
    <source>
        <dbReference type="EMBL" id="OKL59617.1"/>
    </source>
</evidence>
<dbReference type="InterPro" id="IPR051678">
    <property type="entry name" value="AGP_Transferase"/>
</dbReference>
<reference evidence="2 3" key="1">
    <citation type="submission" date="2015-06" db="EMBL/GenBank/DDBJ databases">
        <title>Talaromyces atroroseus IBT 11181 draft genome.</title>
        <authorList>
            <person name="Rasmussen K.B."/>
            <person name="Rasmussen S."/>
            <person name="Petersen B."/>
            <person name="Sicheritz-Ponten T."/>
            <person name="Mortensen U.H."/>
            <person name="Thrane U."/>
        </authorList>
    </citation>
    <scope>NUCLEOTIDE SEQUENCE [LARGE SCALE GENOMIC DNA]</scope>
    <source>
        <strain evidence="2 3">IBT 11181</strain>
    </source>
</reference>
<evidence type="ECO:0000313" key="3">
    <source>
        <dbReference type="Proteomes" id="UP000214365"/>
    </source>
</evidence>
<dbReference type="InterPro" id="IPR002575">
    <property type="entry name" value="Aminoglycoside_PTrfase"/>
</dbReference>
<protein>
    <recommendedName>
        <fullName evidence="1">Aminoglycoside phosphotransferase domain-containing protein</fullName>
    </recommendedName>
</protein>
<dbReference type="PANTHER" id="PTHR21310">
    <property type="entry name" value="AMINOGLYCOSIDE PHOSPHOTRANSFERASE-RELATED-RELATED"/>
    <property type="match status" value="1"/>
</dbReference>
<dbReference type="GeneID" id="31005201"/>
<dbReference type="Pfam" id="PF01636">
    <property type="entry name" value="APH"/>
    <property type="match status" value="1"/>
</dbReference>
<accession>A0A225B1C8</accession>
<comment type="caution">
    <text evidence="2">The sequence shown here is derived from an EMBL/GenBank/DDBJ whole genome shotgun (WGS) entry which is preliminary data.</text>
</comment>
<dbReference type="SUPFAM" id="SSF56112">
    <property type="entry name" value="Protein kinase-like (PK-like)"/>
    <property type="match status" value="1"/>
</dbReference>
<dbReference type="RefSeq" id="XP_020119738.1">
    <property type="nucleotide sequence ID" value="XM_020267767.1"/>
</dbReference>
<gene>
    <name evidence="2" type="ORF">UA08_05445</name>
</gene>
<dbReference type="PANTHER" id="PTHR21310:SF54">
    <property type="entry name" value="AMINOGLYCOSIDE PHOSPHOTRANSFERASE DOMAIN-CONTAINING PROTEIN"/>
    <property type="match status" value="1"/>
</dbReference>
<dbReference type="InterPro" id="IPR011009">
    <property type="entry name" value="Kinase-like_dom_sf"/>
</dbReference>
<dbReference type="AlphaFoldDB" id="A0A225B1C8"/>
<name>A0A225B1C8_TALAT</name>